<accession>A0A8H5JUY6</accession>
<evidence type="ECO:0000256" key="2">
    <source>
        <dbReference type="SAM" id="MobiDB-lite"/>
    </source>
</evidence>
<comment type="caution">
    <text evidence="4">The sequence shown here is derived from an EMBL/GenBank/DDBJ whole genome shotgun (WGS) entry which is preliminary data.</text>
</comment>
<feature type="region of interest" description="Disordered" evidence="2">
    <location>
        <begin position="773"/>
        <end position="864"/>
    </location>
</feature>
<evidence type="ECO:0000256" key="1">
    <source>
        <dbReference type="ARBA" id="ARBA00038216"/>
    </source>
</evidence>
<dbReference type="PANTHER" id="PTHR10343:SF81">
    <property type="entry name" value="CRUCIFORM DNA-RECOGNIZING PROTEIN 1-RELATED"/>
    <property type="match status" value="1"/>
</dbReference>
<protein>
    <submittedName>
        <fullName evidence="4">5 AMP-activated kinase subunit beta-2</fullName>
    </submittedName>
</protein>
<feature type="compositionally biased region" description="Low complexity" evidence="2">
    <location>
        <begin position="799"/>
        <end position="830"/>
    </location>
</feature>
<dbReference type="GO" id="GO:0019901">
    <property type="term" value="F:protein kinase binding"/>
    <property type="evidence" value="ECO:0007669"/>
    <property type="project" value="TreeGrafter"/>
</dbReference>
<dbReference type="GO" id="GO:0007165">
    <property type="term" value="P:signal transduction"/>
    <property type="evidence" value="ECO:0007669"/>
    <property type="project" value="TreeGrafter"/>
</dbReference>
<dbReference type="CDD" id="cd02859">
    <property type="entry name" value="E_set_AMPKbeta_like_N"/>
    <property type="match status" value="1"/>
</dbReference>
<feature type="compositionally biased region" description="Basic and acidic residues" evidence="2">
    <location>
        <begin position="775"/>
        <end position="798"/>
    </location>
</feature>
<proteinExistence type="inferred from homology"/>
<dbReference type="AlphaFoldDB" id="A0A8H5JUY6"/>
<dbReference type="PANTHER" id="PTHR10343">
    <property type="entry name" value="5'-AMP-ACTIVATED PROTEIN KINASE , BETA SUBUNIT"/>
    <property type="match status" value="1"/>
</dbReference>
<dbReference type="EMBL" id="JAAOAO010000118">
    <property type="protein sequence ID" value="KAF5562107.1"/>
    <property type="molecule type" value="Genomic_DNA"/>
</dbReference>
<evidence type="ECO:0000313" key="4">
    <source>
        <dbReference type="EMBL" id="KAF5562107.1"/>
    </source>
</evidence>
<comment type="similarity">
    <text evidence="1">Belongs to the CRP1/MDG1 family.</text>
</comment>
<feature type="region of interest" description="Disordered" evidence="2">
    <location>
        <begin position="486"/>
        <end position="506"/>
    </location>
</feature>
<keyword evidence="5" id="KW-1185">Reference proteome</keyword>
<reference evidence="4 5" key="1">
    <citation type="submission" date="2020-05" db="EMBL/GenBank/DDBJ databases">
        <title>Identification and distribution of gene clusters putatively required for synthesis of sphingolipid metabolism inhibitors in phylogenetically diverse species of the filamentous fungus Fusarium.</title>
        <authorList>
            <person name="Kim H.-S."/>
            <person name="Busman M."/>
            <person name="Brown D.W."/>
            <person name="Divon H."/>
            <person name="Uhlig S."/>
            <person name="Proctor R.H."/>
        </authorList>
    </citation>
    <scope>NUCLEOTIDE SEQUENCE [LARGE SCALE GENOMIC DNA]</scope>
    <source>
        <strain evidence="4 5">NRRL 25196</strain>
    </source>
</reference>
<feature type="compositionally biased region" description="Basic and acidic residues" evidence="2">
    <location>
        <begin position="729"/>
        <end position="756"/>
    </location>
</feature>
<dbReference type="Gene3D" id="2.60.40.10">
    <property type="entry name" value="Immunoglobulins"/>
    <property type="match status" value="1"/>
</dbReference>
<dbReference type="GO" id="GO:0005634">
    <property type="term" value="C:nucleus"/>
    <property type="evidence" value="ECO:0007669"/>
    <property type="project" value="TreeGrafter"/>
</dbReference>
<feature type="region of interest" description="Disordered" evidence="2">
    <location>
        <begin position="635"/>
        <end position="675"/>
    </location>
</feature>
<feature type="domain" description="AMP-activated protein kinase glycogen-binding" evidence="3">
    <location>
        <begin position="4"/>
        <end position="53"/>
    </location>
</feature>
<dbReference type="SUPFAM" id="SSF81296">
    <property type="entry name" value="E set domains"/>
    <property type="match status" value="1"/>
</dbReference>
<keyword evidence="4" id="KW-0418">Kinase</keyword>
<dbReference type="Pfam" id="PF16561">
    <property type="entry name" value="AMPK1_CBM"/>
    <property type="match status" value="1"/>
</dbReference>
<dbReference type="GO" id="GO:0016301">
    <property type="term" value="F:kinase activity"/>
    <property type="evidence" value="ECO:0007669"/>
    <property type="project" value="UniProtKB-KW"/>
</dbReference>
<dbReference type="Proteomes" id="UP000574317">
    <property type="component" value="Unassembled WGS sequence"/>
</dbReference>
<dbReference type="InterPro" id="IPR032640">
    <property type="entry name" value="AMPK1_CBM"/>
</dbReference>
<name>A0A8H5JUY6_9HYPO</name>
<evidence type="ECO:0000313" key="5">
    <source>
        <dbReference type="Proteomes" id="UP000574317"/>
    </source>
</evidence>
<gene>
    <name evidence="4" type="ORF">FNAPI_3353</name>
</gene>
<feature type="region of interest" description="Disordered" evidence="2">
    <location>
        <begin position="689"/>
        <end position="760"/>
    </location>
</feature>
<sequence length="864" mass="91833">MGSFTFKWEHPADEVYVTGTFDNWTKSVQLEKEGNVFSKTVDLKEPEGKIYYKHLRQTFAVLESYTDGEENHWHQQPAYLARLLLRIARTRWTNSCYDRAAQESVLLRPSLSQSAGLFKPKELGGARAVAAHLAPVPNQNPSTVQYDARRPRSRQFWNGVCERRAVESPLHTAHVKSLPGHTNRILWRQATMLRRAGTKFPRAAKASSSQRLICLRASVPALPTRSCSQLPPPLPPNEPDLEGNVNNFITPDQLNAETPGAAILNTVTPSSTTAAMAAEQPIENKSTEQKPLGDEVTIEHFTNNGNILTYEKPAQDEKLPLETPSDIPGGFPATPANELDKAIGINPLPASEGPGNPVKLEPGEKIPDSITAQSTDKYVKLDKESYEKSDALPGIETELPPVSSNTIPESSLPIIGAQDVLINSAAPTATTAGLAAEVPLESNGAFVPEVVRESQEKAGAVTEASTDPTEVKEKTMVEEELKGTVPEAPATSVGTAGVGTEKSENTPDTSLAALAATAGGAVIAAGLAAKETVEKKAGPALNSAADAITDTANKNLPDSVKEQLPVAAQETLAAKNEEQIRQEVSPEVPAEVKESLVEAGKSPEAAANTAAVEDKKEVEKELLKEVKPVTGIYDSVVEQPKEEPKQVSPEVPVEVKDSIAEAGKSPEAAANTEAVEEKRLVEAELLKEVKPAATIDETPKVAPEVPTEVKESIVESGERPEAAASTEAVENKKEVEAQLLKEAEPVPAVDEAKPQETESAVPVVVAPAAAPLETKAVEAKPDAEPVTKPEEPKTEAKTETPTVGNGSSATGNGTTATGNGVKATVTKAATPANGSSSTASGEKKKKHNRLSSIFSKIKHKLSDK</sequence>
<dbReference type="GO" id="GO:0005737">
    <property type="term" value="C:cytoplasm"/>
    <property type="evidence" value="ECO:0007669"/>
    <property type="project" value="TreeGrafter"/>
</dbReference>
<dbReference type="GO" id="GO:0031588">
    <property type="term" value="C:nucleotide-activated protein kinase complex"/>
    <property type="evidence" value="ECO:0007669"/>
    <property type="project" value="TreeGrafter"/>
</dbReference>
<dbReference type="InterPro" id="IPR050827">
    <property type="entry name" value="CRP1_MDG1_kinase"/>
</dbReference>
<evidence type="ECO:0000259" key="3">
    <source>
        <dbReference type="Pfam" id="PF16561"/>
    </source>
</evidence>
<feature type="compositionally biased region" description="Basic and acidic residues" evidence="2">
    <location>
        <begin position="707"/>
        <end position="721"/>
    </location>
</feature>
<dbReference type="InterPro" id="IPR014756">
    <property type="entry name" value="Ig_E-set"/>
</dbReference>
<dbReference type="InterPro" id="IPR013783">
    <property type="entry name" value="Ig-like_fold"/>
</dbReference>
<keyword evidence="4" id="KW-0808">Transferase</keyword>
<organism evidence="4 5">
    <name type="scientific">Fusarium napiforme</name>
    <dbReference type="NCBI Taxonomy" id="42672"/>
    <lineage>
        <taxon>Eukaryota</taxon>
        <taxon>Fungi</taxon>
        <taxon>Dikarya</taxon>
        <taxon>Ascomycota</taxon>
        <taxon>Pezizomycotina</taxon>
        <taxon>Sordariomycetes</taxon>
        <taxon>Hypocreomycetidae</taxon>
        <taxon>Hypocreales</taxon>
        <taxon>Nectriaceae</taxon>
        <taxon>Fusarium</taxon>
        <taxon>Fusarium fujikuroi species complex</taxon>
    </lineage>
</organism>